<gene>
    <name evidence="1" type="ORF">CWB96_21480</name>
</gene>
<dbReference type="InterPro" id="IPR029044">
    <property type="entry name" value="Nucleotide-diphossugar_trans"/>
</dbReference>
<comment type="caution">
    <text evidence="1">The sequence shown here is derived from an EMBL/GenBank/DDBJ whole genome shotgun (WGS) entry which is preliminary data.</text>
</comment>
<proteinExistence type="predicted"/>
<dbReference type="Gene3D" id="3.90.550.10">
    <property type="entry name" value="Spore Coat Polysaccharide Biosynthesis Protein SpsA, Chain A"/>
    <property type="match status" value="1"/>
</dbReference>
<dbReference type="SUPFAM" id="SSF53448">
    <property type="entry name" value="Nucleotide-diphospho-sugar transferases"/>
    <property type="match status" value="1"/>
</dbReference>
<feature type="non-terminal residue" evidence="1">
    <location>
        <position position="25"/>
    </location>
</feature>
<accession>A0A5S3XH33</accession>
<reference evidence="1 2" key="1">
    <citation type="submission" date="2017-12" db="EMBL/GenBank/DDBJ databases">
        <authorList>
            <person name="Paulsen S."/>
            <person name="Gram L.K."/>
        </authorList>
    </citation>
    <scope>NUCLEOTIDE SEQUENCE [LARGE SCALE GENOMIC DNA]</scope>
    <source>
        <strain evidence="1 2">S2231</strain>
    </source>
</reference>
<keyword evidence="1" id="KW-0808">Transferase</keyword>
<dbReference type="Proteomes" id="UP000307706">
    <property type="component" value="Unassembled WGS sequence"/>
</dbReference>
<sequence length="25" mass="2712">MCVKVVIPARYGSSRLPGKPLLTLI</sequence>
<dbReference type="EMBL" id="PNCL01000161">
    <property type="protein sequence ID" value="TMP52844.1"/>
    <property type="molecule type" value="Genomic_DNA"/>
</dbReference>
<dbReference type="AlphaFoldDB" id="A0A5S3XH33"/>
<keyword evidence="1" id="KW-0548">Nucleotidyltransferase</keyword>
<dbReference type="GO" id="GO:0016779">
    <property type="term" value="F:nucleotidyltransferase activity"/>
    <property type="evidence" value="ECO:0007669"/>
    <property type="project" value="UniProtKB-KW"/>
</dbReference>
<dbReference type="Pfam" id="PF02348">
    <property type="entry name" value="CTP_transf_3"/>
    <property type="match status" value="1"/>
</dbReference>
<dbReference type="InterPro" id="IPR003329">
    <property type="entry name" value="Cytidylyl_trans"/>
</dbReference>
<name>A0A5S3XH33_9GAMM</name>
<evidence type="ECO:0000313" key="1">
    <source>
        <dbReference type="EMBL" id="TMP52844.1"/>
    </source>
</evidence>
<protein>
    <submittedName>
        <fullName evidence="1">3-deoxy-manno-octulosonate cytidylyltransferase</fullName>
    </submittedName>
</protein>
<organism evidence="1 2">
    <name type="scientific">Pseudoalteromonas citrea</name>
    <dbReference type="NCBI Taxonomy" id="43655"/>
    <lineage>
        <taxon>Bacteria</taxon>
        <taxon>Pseudomonadati</taxon>
        <taxon>Pseudomonadota</taxon>
        <taxon>Gammaproteobacteria</taxon>
        <taxon>Alteromonadales</taxon>
        <taxon>Pseudoalteromonadaceae</taxon>
        <taxon>Pseudoalteromonas</taxon>
    </lineage>
</organism>
<dbReference type="RefSeq" id="WP_432760908.1">
    <property type="nucleotide sequence ID" value="NZ_PNCL01000161.1"/>
</dbReference>
<evidence type="ECO:0000313" key="2">
    <source>
        <dbReference type="Proteomes" id="UP000307706"/>
    </source>
</evidence>
<reference evidence="2" key="2">
    <citation type="submission" date="2019-06" db="EMBL/GenBank/DDBJ databases">
        <title>Co-occurence of chitin degradation, pigmentation and bioactivity in marine Pseudoalteromonas.</title>
        <authorList>
            <person name="Sonnenschein E.C."/>
            <person name="Bech P.K."/>
        </authorList>
    </citation>
    <scope>NUCLEOTIDE SEQUENCE [LARGE SCALE GENOMIC DNA]</scope>
    <source>
        <strain evidence="2">S2231</strain>
    </source>
</reference>